<dbReference type="RefSeq" id="WP_074648961.1">
    <property type="nucleotide sequence ID" value="NZ_FOIL01000009.1"/>
</dbReference>
<feature type="coiled-coil region" evidence="1">
    <location>
        <begin position="110"/>
        <end position="164"/>
    </location>
</feature>
<evidence type="ECO:0000313" key="4">
    <source>
        <dbReference type="Proteomes" id="UP000199820"/>
    </source>
</evidence>
<evidence type="ECO:0000256" key="2">
    <source>
        <dbReference type="SAM" id="SignalP"/>
    </source>
</evidence>
<dbReference type="Gene3D" id="1.20.1600.10">
    <property type="entry name" value="Outer membrane efflux proteins (OEP)"/>
    <property type="match status" value="2"/>
</dbReference>
<evidence type="ECO:0000256" key="1">
    <source>
        <dbReference type="SAM" id="Coils"/>
    </source>
</evidence>
<dbReference type="eggNOG" id="ENOG502ZAZ5">
    <property type="taxonomic scope" value="Bacteria"/>
</dbReference>
<protein>
    <recommendedName>
        <fullName evidence="5">Outer membrane efflux protein</fullName>
    </recommendedName>
</protein>
<name>A0A1I0CWL0_9FIRM</name>
<proteinExistence type="predicted"/>
<evidence type="ECO:0000313" key="3">
    <source>
        <dbReference type="EMBL" id="SET24140.1"/>
    </source>
</evidence>
<dbReference type="OrthoDB" id="1903697at2"/>
<feature type="signal peptide" evidence="2">
    <location>
        <begin position="1"/>
        <end position="28"/>
    </location>
</feature>
<keyword evidence="4" id="KW-1185">Reference proteome</keyword>
<dbReference type="EMBL" id="FOIL01000009">
    <property type="protein sequence ID" value="SET24140.1"/>
    <property type="molecule type" value="Genomic_DNA"/>
</dbReference>
<dbReference type="Proteomes" id="UP000199820">
    <property type="component" value="Unassembled WGS sequence"/>
</dbReference>
<dbReference type="SUPFAM" id="SSF56954">
    <property type="entry name" value="Outer membrane efflux proteins (OEP)"/>
    <property type="match status" value="1"/>
</dbReference>
<dbReference type="AlphaFoldDB" id="A0A1I0CWL0"/>
<keyword evidence="1" id="KW-0175">Coiled coil</keyword>
<sequence length="384" mass="41940">MKYKFAKRYAALAAVALLTLSGGTAAYAGPSGEVSEEQMTEERKAQLADKVVEFDEIADRIELYNQTYRNTLLTINSSAINSAAAHSMAEEADSLMEDARDVKEADRLLYEEYKSAARELRRLAAETGNKDLSGQYERKLRQVKNNLTKSVEDVLIQYQQTEANRQTAQIAQELAAQGYKSAQDSYGLGMAGTSGVLSAAKGELSAENSVQKLDAGLQTLRQTLQVLLGFGADEPVTFSPVPEPDPERIAHLDLNADTDTAIASNYTLMDTRSASAKGTRARGIKNRTVENSKQEIRSAMENLYQEILSKKQAYEAAQTAFSAAQASRAAAERKWSLGMLNRAQYLQEQMSYAQAEGAKTSASLALVKALNDYEWGRAGLITIG</sequence>
<feature type="chain" id="PRO_5011520386" description="Outer membrane efflux protein" evidence="2">
    <location>
        <begin position="29"/>
        <end position="384"/>
    </location>
</feature>
<keyword evidence="2" id="KW-0732">Signal</keyword>
<organism evidence="3 4">
    <name type="scientific">[Clostridium] aminophilum</name>
    <dbReference type="NCBI Taxonomy" id="1526"/>
    <lineage>
        <taxon>Bacteria</taxon>
        <taxon>Bacillati</taxon>
        <taxon>Bacillota</taxon>
        <taxon>Clostridia</taxon>
        <taxon>Lachnospirales</taxon>
        <taxon>Lachnospiraceae</taxon>
    </lineage>
</organism>
<reference evidence="3 4" key="1">
    <citation type="submission" date="2016-10" db="EMBL/GenBank/DDBJ databases">
        <authorList>
            <person name="de Groot N.N."/>
        </authorList>
    </citation>
    <scope>NUCLEOTIDE SEQUENCE [LARGE SCALE GENOMIC DNA]</scope>
    <source>
        <strain evidence="3 4">KH1P1</strain>
    </source>
</reference>
<evidence type="ECO:0008006" key="5">
    <source>
        <dbReference type="Google" id="ProtNLM"/>
    </source>
</evidence>
<accession>A0A1I0CWL0</accession>
<gene>
    <name evidence="3" type="ORF">SAMN04487771_100910</name>
</gene>
<dbReference type="STRING" id="1526.SAMN02910262_01439"/>
<dbReference type="GO" id="GO:0015562">
    <property type="term" value="F:efflux transmembrane transporter activity"/>
    <property type="evidence" value="ECO:0007669"/>
    <property type="project" value="InterPro"/>
</dbReference>